<evidence type="ECO:0008006" key="3">
    <source>
        <dbReference type="Google" id="ProtNLM"/>
    </source>
</evidence>
<evidence type="ECO:0000313" key="2">
    <source>
        <dbReference type="Proteomes" id="UP000615755"/>
    </source>
</evidence>
<organism evidence="1 2">
    <name type="scientific">Pseudoalteromonas aurantia 208</name>
    <dbReference type="NCBI Taxonomy" id="1314867"/>
    <lineage>
        <taxon>Bacteria</taxon>
        <taxon>Pseudomonadati</taxon>
        <taxon>Pseudomonadota</taxon>
        <taxon>Gammaproteobacteria</taxon>
        <taxon>Alteromonadales</taxon>
        <taxon>Pseudoalteromonadaceae</taxon>
        <taxon>Pseudoalteromonas</taxon>
    </lineage>
</organism>
<keyword evidence="2" id="KW-1185">Reference proteome</keyword>
<evidence type="ECO:0000313" key="1">
    <source>
        <dbReference type="EMBL" id="MBE0366491.1"/>
    </source>
</evidence>
<dbReference type="EMBL" id="AQGV01000009">
    <property type="protein sequence ID" value="MBE0366491.1"/>
    <property type="molecule type" value="Genomic_DNA"/>
</dbReference>
<comment type="caution">
    <text evidence="1">The sequence shown here is derived from an EMBL/GenBank/DDBJ whole genome shotgun (WGS) entry which is preliminary data.</text>
</comment>
<proteinExistence type="predicted"/>
<name>A0ABR9E675_9GAMM</name>
<accession>A0ABR9E675</accession>
<reference evidence="1 2" key="1">
    <citation type="submission" date="2015-03" db="EMBL/GenBank/DDBJ databases">
        <title>Genome sequence of Pseudoalteromonas aurantia.</title>
        <authorList>
            <person name="Xie B.-B."/>
            <person name="Rong J.-C."/>
            <person name="Qin Q.-L."/>
            <person name="Zhang Y.-Z."/>
        </authorList>
    </citation>
    <scope>NUCLEOTIDE SEQUENCE [LARGE SCALE GENOMIC DNA]</scope>
    <source>
        <strain evidence="1 2">208</strain>
    </source>
</reference>
<protein>
    <recommendedName>
        <fullName evidence="3">Orphan protein</fullName>
    </recommendedName>
</protein>
<gene>
    <name evidence="1" type="ORF">PAUR_a3510</name>
</gene>
<sequence length="49" mass="5523">MSSGVVLTRFNLFKIKALRLNTTQKTITLSFKGGQLYQQSARLDSSIFN</sequence>
<dbReference type="Proteomes" id="UP000615755">
    <property type="component" value="Unassembled WGS sequence"/>
</dbReference>